<dbReference type="HOGENOM" id="CLU_129901_0_0_11"/>
<feature type="transmembrane region" description="Helical" evidence="1">
    <location>
        <begin position="20"/>
        <end position="37"/>
    </location>
</feature>
<proteinExistence type="predicted"/>
<sequence>MKRLAAKRAVVISRTTAIRLGLGGIGLMAIAVGILGLPTQLEFKQIVGLISWFAAALVLHDGILVPLSYLVGMGLRRFSYGLRPVCAAIIRAALLIGAVVTLICIPLLKAQQVARNESVLVDDYGLNLLLFWLALAVVTAASILILERRAKKVKQ</sequence>
<evidence type="ECO:0000256" key="1">
    <source>
        <dbReference type="SAM" id="Phobius"/>
    </source>
</evidence>
<dbReference type="RefSeq" id="WP_012244129.1">
    <property type="nucleotide sequence ID" value="NC_010168.1"/>
</dbReference>
<evidence type="ECO:0000313" key="3">
    <source>
        <dbReference type="Proteomes" id="UP000002007"/>
    </source>
</evidence>
<evidence type="ECO:0000313" key="2">
    <source>
        <dbReference type="EMBL" id="ABY22430.1"/>
    </source>
</evidence>
<organism evidence="2 3">
    <name type="scientific">Renibacterium salmoninarum (strain ATCC 33209 / DSM 20767 / JCM 11484 / NBRC 15589 / NCIMB 2235)</name>
    <dbReference type="NCBI Taxonomy" id="288705"/>
    <lineage>
        <taxon>Bacteria</taxon>
        <taxon>Bacillati</taxon>
        <taxon>Actinomycetota</taxon>
        <taxon>Actinomycetes</taxon>
        <taxon>Micrococcales</taxon>
        <taxon>Micrococcaceae</taxon>
        <taxon>Renibacterium</taxon>
    </lineage>
</organism>
<feature type="transmembrane region" description="Helical" evidence="1">
    <location>
        <begin position="128"/>
        <end position="146"/>
    </location>
</feature>
<dbReference type="Proteomes" id="UP000002007">
    <property type="component" value="Chromosome"/>
</dbReference>
<keyword evidence="1" id="KW-0812">Transmembrane</keyword>
<keyword evidence="1" id="KW-0472">Membrane</keyword>
<dbReference type="STRING" id="288705.RSal33209_0683"/>
<dbReference type="AlphaFoldDB" id="A9WPY5"/>
<protein>
    <submittedName>
        <fullName evidence="2">Uncharacterized protein</fullName>
    </submittedName>
</protein>
<dbReference type="EMBL" id="CP000910">
    <property type="protein sequence ID" value="ABY22430.1"/>
    <property type="molecule type" value="Genomic_DNA"/>
</dbReference>
<keyword evidence="1" id="KW-1133">Transmembrane helix</keyword>
<dbReference type="eggNOG" id="ENOG5033J5V">
    <property type="taxonomic scope" value="Bacteria"/>
</dbReference>
<dbReference type="KEGG" id="rsa:RSal33209_0683"/>
<keyword evidence="3" id="KW-1185">Reference proteome</keyword>
<feature type="transmembrane region" description="Helical" evidence="1">
    <location>
        <begin position="84"/>
        <end position="108"/>
    </location>
</feature>
<name>A9WPY5_RENSM</name>
<gene>
    <name evidence="2" type="ordered locus">RSal33209_0683</name>
</gene>
<feature type="transmembrane region" description="Helical" evidence="1">
    <location>
        <begin position="49"/>
        <end position="72"/>
    </location>
</feature>
<accession>A9WPY5</accession>
<reference evidence="3" key="1">
    <citation type="journal article" date="2008" name="J. Bacteriol.">
        <title>Genome sequence of the fish pathogen Renibacterium salmoninarum suggests reductive evolution away from an environmental Arthrobacter ancestor.</title>
        <authorList>
            <person name="Wiens G.D."/>
            <person name="Rockey D.D."/>
            <person name="Wu Z."/>
            <person name="Chang J."/>
            <person name="Levy R."/>
            <person name="Crane S."/>
            <person name="Chen D.S."/>
            <person name="Capri G.R."/>
            <person name="Burnett J.R."/>
            <person name="Sudheesh P.S."/>
            <person name="Schipma M.J."/>
            <person name="Burd H."/>
            <person name="Bhattacharyya A."/>
            <person name="Rhodes L.D."/>
            <person name="Kaul R."/>
            <person name="Strom M.S."/>
        </authorList>
    </citation>
    <scope>NUCLEOTIDE SEQUENCE [LARGE SCALE GENOMIC DNA]</scope>
    <source>
        <strain evidence="3">ATCC 33209 / DSM 20767 / JCM 11484 / NBRC 15589 / NCIMB 2235</strain>
    </source>
</reference>